<dbReference type="GO" id="GO:0106430">
    <property type="term" value="F:dihydroorotate dehydrogenase (quinone) activity"/>
    <property type="evidence" value="ECO:0007669"/>
    <property type="project" value="UniProtKB-EC"/>
</dbReference>
<comment type="similarity">
    <text evidence="4 11">Belongs to the dihydroorotate dehydrogenase family. Type 2 subfamily.</text>
</comment>
<evidence type="ECO:0000256" key="1">
    <source>
        <dbReference type="ARBA" id="ARBA00003125"/>
    </source>
</evidence>
<dbReference type="HAMAP" id="MF_00225">
    <property type="entry name" value="DHO_dh_type2"/>
    <property type="match status" value="1"/>
</dbReference>
<keyword evidence="11" id="KW-1003">Cell membrane</keyword>
<sequence length="382" mass="42306">MDIYQLGLRPLLFNVLKSDPEWLHQQSIQFLSWLDRNAYRFPVTGLRDQLQRSFCLADTRLEQKLLPSEKFSPQLFPNPIGLAAGFDKNGVASGIWSTFGFGFAELGTVTLLAQPGNPRPRLFRLPADKAALNRMGFNNNGAEEMSGRLRAIWQGRPRPMPIGINLGKSKVTPLSDAASDYVESFRLLKEWGDYFVVNVSSPNTPGLRSLQDAPLLSGILSALQQENQGYKPILVKIAPDLEWDAIANVLAVASTHRLAGIIATNTTISRDKLQTEVIDETGKSVREEEGGISGAPLRDRSTEVIKFIWRETKGQLPIIGVGGIFTAEDAWVKITAGACLIQTYTGWIYEGPWMVRRILEGLLKKLDERGLSNISEAVGLEE</sequence>
<gene>
    <name evidence="11" type="primary">pyrD</name>
    <name evidence="13" type="ORF">H6G03_27845</name>
</gene>
<comment type="catalytic activity">
    <reaction evidence="10 11">
        <text>(S)-dihydroorotate + a quinone = orotate + a quinol</text>
        <dbReference type="Rhea" id="RHEA:30187"/>
        <dbReference type="ChEBI" id="CHEBI:24646"/>
        <dbReference type="ChEBI" id="CHEBI:30839"/>
        <dbReference type="ChEBI" id="CHEBI:30864"/>
        <dbReference type="ChEBI" id="CHEBI:132124"/>
        <dbReference type="EC" id="1.3.5.2"/>
    </reaction>
</comment>
<feature type="binding site" evidence="11">
    <location>
        <position position="198"/>
    </location>
    <ligand>
        <name>FMN</name>
        <dbReference type="ChEBI" id="CHEBI:58210"/>
    </ligand>
</feature>
<feature type="binding site" evidence="11">
    <location>
        <position position="198"/>
    </location>
    <ligand>
        <name>substrate</name>
    </ligand>
</feature>
<protein>
    <recommendedName>
        <fullName evidence="11">Dihydroorotate dehydrogenase (quinone)</fullName>
        <ecNumber evidence="11">1.3.5.2</ecNumber>
    </recommendedName>
    <alternativeName>
        <fullName evidence="11">DHOdehase</fullName>
        <shortName evidence="11">DHOD</shortName>
        <shortName evidence="11">DHODase</shortName>
    </alternativeName>
    <alternativeName>
        <fullName evidence="11">Dihydroorotate oxidase</fullName>
    </alternativeName>
</protein>
<evidence type="ECO:0000256" key="9">
    <source>
        <dbReference type="ARBA" id="ARBA00023136"/>
    </source>
</evidence>
<evidence type="ECO:0000256" key="4">
    <source>
        <dbReference type="ARBA" id="ARBA00005359"/>
    </source>
</evidence>
<comment type="cofactor">
    <cofactor evidence="11">
        <name>FMN</name>
        <dbReference type="ChEBI" id="CHEBI:58210"/>
    </cofactor>
    <text evidence="11">Binds 1 FMN per subunit.</text>
</comment>
<evidence type="ECO:0000256" key="8">
    <source>
        <dbReference type="ARBA" id="ARBA00023002"/>
    </source>
</evidence>
<dbReference type="NCBIfam" id="NF003651">
    <property type="entry name" value="PRK05286.2-4"/>
    <property type="match status" value="1"/>
</dbReference>
<feature type="binding site" evidence="11">
    <location>
        <position position="264"/>
    </location>
    <ligand>
        <name>FMN</name>
        <dbReference type="ChEBI" id="CHEBI:58210"/>
    </ligand>
</feature>
<evidence type="ECO:0000313" key="14">
    <source>
        <dbReference type="Proteomes" id="UP000641646"/>
    </source>
</evidence>
<dbReference type="InterPro" id="IPR001295">
    <property type="entry name" value="Dihydroorotate_DH_CS"/>
</dbReference>
<keyword evidence="6 11" id="KW-0288">FMN</keyword>
<dbReference type="InterPro" id="IPR050074">
    <property type="entry name" value="DHO_dehydrogenase"/>
</dbReference>
<feature type="binding site" evidence="11">
    <location>
        <position position="108"/>
    </location>
    <ligand>
        <name>FMN</name>
        <dbReference type="ChEBI" id="CHEBI:58210"/>
    </ligand>
</feature>
<dbReference type="GO" id="GO:0006207">
    <property type="term" value="P:'de novo' pyrimidine nucleobase biosynthetic process"/>
    <property type="evidence" value="ECO:0007669"/>
    <property type="project" value="UniProtKB-UniRule"/>
</dbReference>
<dbReference type="AlphaFoldDB" id="A0A926VJ49"/>
<dbReference type="NCBIfam" id="TIGR01036">
    <property type="entry name" value="pyrD_sub2"/>
    <property type="match status" value="1"/>
</dbReference>
<dbReference type="NCBIfam" id="NF003652">
    <property type="entry name" value="PRK05286.2-5"/>
    <property type="match status" value="1"/>
</dbReference>
<dbReference type="PROSITE" id="PS00911">
    <property type="entry name" value="DHODEHASE_1"/>
    <property type="match status" value="1"/>
</dbReference>
<dbReference type="PANTHER" id="PTHR48109">
    <property type="entry name" value="DIHYDROOROTATE DEHYDROGENASE (QUINONE), MITOCHONDRIAL-RELATED"/>
    <property type="match status" value="1"/>
</dbReference>
<keyword evidence="14" id="KW-1185">Reference proteome</keyword>
<dbReference type="RefSeq" id="WP_190472020.1">
    <property type="nucleotide sequence ID" value="NZ_JACJPW010000096.1"/>
</dbReference>
<organism evidence="13 14">
    <name type="scientific">Aerosakkonema funiforme FACHB-1375</name>
    <dbReference type="NCBI Taxonomy" id="2949571"/>
    <lineage>
        <taxon>Bacteria</taxon>
        <taxon>Bacillati</taxon>
        <taxon>Cyanobacteriota</taxon>
        <taxon>Cyanophyceae</taxon>
        <taxon>Oscillatoriophycideae</taxon>
        <taxon>Aerosakkonematales</taxon>
        <taxon>Aerosakkonemataceae</taxon>
        <taxon>Aerosakkonema</taxon>
    </lineage>
</organism>
<reference evidence="13" key="2">
    <citation type="submission" date="2020-08" db="EMBL/GenBank/DDBJ databases">
        <authorList>
            <person name="Chen M."/>
            <person name="Teng W."/>
            <person name="Zhao L."/>
            <person name="Hu C."/>
            <person name="Zhou Y."/>
            <person name="Han B."/>
            <person name="Song L."/>
            <person name="Shu W."/>
        </authorList>
    </citation>
    <scope>NUCLEOTIDE SEQUENCE</scope>
    <source>
        <strain evidence="13">FACHB-1375</strain>
    </source>
</reference>
<feature type="binding site" evidence="11">
    <location>
        <position position="165"/>
    </location>
    <ligand>
        <name>FMN</name>
        <dbReference type="ChEBI" id="CHEBI:58210"/>
    </ligand>
</feature>
<feature type="binding site" evidence="11">
    <location>
        <position position="88"/>
    </location>
    <ligand>
        <name>substrate</name>
    </ligand>
</feature>
<keyword evidence="8 11" id="KW-0560">Oxidoreductase</keyword>
<dbReference type="GO" id="GO:0044205">
    <property type="term" value="P:'de novo' UMP biosynthetic process"/>
    <property type="evidence" value="ECO:0007669"/>
    <property type="project" value="UniProtKB-UniRule"/>
</dbReference>
<dbReference type="InterPro" id="IPR013785">
    <property type="entry name" value="Aldolase_TIM"/>
</dbReference>
<comment type="subcellular location">
    <subcellularLocation>
        <location evidence="11">Cell membrane</location>
        <topology evidence="11">Peripheral membrane protein</topology>
    </subcellularLocation>
    <subcellularLocation>
        <location evidence="2">Membrane</location>
    </subcellularLocation>
</comment>
<dbReference type="GO" id="GO:0005737">
    <property type="term" value="C:cytoplasm"/>
    <property type="evidence" value="ECO:0007669"/>
    <property type="project" value="InterPro"/>
</dbReference>
<feature type="binding site" evidence="11">
    <location>
        <begin position="265"/>
        <end position="266"/>
    </location>
    <ligand>
        <name>substrate</name>
    </ligand>
</feature>
<comment type="subunit">
    <text evidence="11">Monomer.</text>
</comment>
<dbReference type="PANTHER" id="PTHR48109:SF4">
    <property type="entry name" value="DIHYDROOROTATE DEHYDROGENASE (QUINONE), MITOCHONDRIAL"/>
    <property type="match status" value="1"/>
</dbReference>
<feature type="binding site" evidence="11">
    <location>
        <position position="203"/>
    </location>
    <ligand>
        <name>substrate</name>
    </ligand>
</feature>
<feature type="active site" description="Nucleophile" evidence="11">
    <location>
        <position position="201"/>
    </location>
</feature>
<dbReference type="CDD" id="cd04738">
    <property type="entry name" value="DHOD_2_like"/>
    <property type="match status" value="1"/>
</dbReference>
<feature type="binding site" evidence="11">
    <location>
        <begin position="344"/>
        <end position="345"/>
    </location>
    <ligand>
        <name>FMN</name>
        <dbReference type="ChEBI" id="CHEBI:58210"/>
    </ligand>
</feature>
<name>A0A926VJ49_9CYAN</name>
<evidence type="ECO:0000256" key="2">
    <source>
        <dbReference type="ARBA" id="ARBA00004370"/>
    </source>
</evidence>
<dbReference type="InterPro" id="IPR005720">
    <property type="entry name" value="Dihydroorotate_DH_cat"/>
</dbReference>
<reference evidence="13" key="1">
    <citation type="journal article" date="2015" name="ISME J.">
        <title>Draft Genome Sequence of Streptomyces incarnatus NRRL8089, which Produces the Nucleoside Antibiotic Sinefungin.</title>
        <authorList>
            <person name="Oshima K."/>
            <person name="Hattori M."/>
            <person name="Shimizu H."/>
            <person name="Fukuda K."/>
            <person name="Nemoto M."/>
            <person name="Inagaki K."/>
            <person name="Tamura T."/>
        </authorList>
    </citation>
    <scope>NUCLEOTIDE SEQUENCE</scope>
    <source>
        <strain evidence="13">FACHB-1375</strain>
    </source>
</reference>
<feature type="binding site" evidence="11">
    <location>
        <begin position="133"/>
        <end position="137"/>
    </location>
    <ligand>
        <name>substrate</name>
    </ligand>
</feature>
<proteinExistence type="inferred from homology"/>
<feature type="domain" description="Dihydroorotate dehydrogenase catalytic" evidence="12">
    <location>
        <begin position="74"/>
        <end position="366"/>
    </location>
</feature>
<comment type="pathway">
    <text evidence="3 11">Pyrimidine metabolism; UMP biosynthesis via de novo pathway; orotate from (S)-dihydroorotate (quinone route): step 1/1.</text>
</comment>
<evidence type="ECO:0000256" key="3">
    <source>
        <dbReference type="ARBA" id="ARBA00005161"/>
    </source>
</evidence>
<dbReference type="Proteomes" id="UP000641646">
    <property type="component" value="Unassembled WGS sequence"/>
</dbReference>
<evidence type="ECO:0000256" key="10">
    <source>
        <dbReference type="ARBA" id="ARBA00048639"/>
    </source>
</evidence>
<evidence type="ECO:0000256" key="5">
    <source>
        <dbReference type="ARBA" id="ARBA00022630"/>
    </source>
</evidence>
<dbReference type="GO" id="GO:0005886">
    <property type="term" value="C:plasma membrane"/>
    <property type="evidence" value="ECO:0007669"/>
    <property type="project" value="UniProtKB-SubCell"/>
</dbReference>
<dbReference type="EC" id="1.3.5.2" evidence="11"/>
<dbReference type="Pfam" id="PF01180">
    <property type="entry name" value="DHO_dh"/>
    <property type="match status" value="1"/>
</dbReference>
<evidence type="ECO:0000313" key="13">
    <source>
        <dbReference type="EMBL" id="MBD2184840.1"/>
    </source>
</evidence>
<evidence type="ECO:0000256" key="7">
    <source>
        <dbReference type="ARBA" id="ARBA00022975"/>
    </source>
</evidence>
<keyword evidence="7 11" id="KW-0665">Pyrimidine biosynthesis</keyword>
<comment type="caution">
    <text evidence="13">The sequence shown here is derived from an EMBL/GenBank/DDBJ whole genome shotgun (WGS) entry which is preliminary data.</text>
</comment>
<feature type="binding site" evidence="11">
    <location>
        <begin position="84"/>
        <end position="88"/>
    </location>
    <ligand>
        <name>FMN</name>
        <dbReference type="ChEBI" id="CHEBI:58210"/>
    </ligand>
</feature>
<dbReference type="InterPro" id="IPR005719">
    <property type="entry name" value="Dihydroorotate_DH_2"/>
</dbReference>
<accession>A0A926VJ49</accession>
<keyword evidence="9 11" id="KW-0472">Membrane</keyword>
<comment type="function">
    <text evidence="1 11">Catalyzes the conversion of dihydroorotate to orotate with quinone as electron acceptor.</text>
</comment>
<evidence type="ECO:0000256" key="6">
    <source>
        <dbReference type="ARBA" id="ARBA00022643"/>
    </source>
</evidence>
<dbReference type="SUPFAM" id="SSF51395">
    <property type="entry name" value="FMN-linked oxidoreductases"/>
    <property type="match status" value="1"/>
</dbReference>
<feature type="binding site" evidence="11">
    <location>
        <position position="294"/>
    </location>
    <ligand>
        <name>FMN</name>
        <dbReference type="ChEBI" id="CHEBI:58210"/>
    </ligand>
</feature>
<evidence type="ECO:0000256" key="11">
    <source>
        <dbReference type="HAMAP-Rule" id="MF_00225"/>
    </source>
</evidence>
<dbReference type="EMBL" id="JACJPW010000096">
    <property type="protein sequence ID" value="MBD2184840.1"/>
    <property type="molecule type" value="Genomic_DNA"/>
</dbReference>
<dbReference type="PROSITE" id="PS00912">
    <property type="entry name" value="DHODEHASE_2"/>
    <property type="match status" value="1"/>
</dbReference>
<evidence type="ECO:0000259" key="12">
    <source>
        <dbReference type="Pfam" id="PF01180"/>
    </source>
</evidence>
<dbReference type="Gene3D" id="3.20.20.70">
    <property type="entry name" value="Aldolase class I"/>
    <property type="match status" value="1"/>
</dbReference>
<keyword evidence="5 11" id="KW-0285">Flavoprotein</keyword>
<feature type="binding site" evidence="11">
    <location>
        <position position="236"/>
    </location>
    <ligand>
        <name>FMN</name>
        <dbReference type="ChEBI" id="CHEBI:58210"/>
    </ligand>
</feature>
<feature type="binding site" evidence="11">
    <location>
        <position position="323"/>
    </location>
    <ligand>
        <name>FMN</name>
        <dbReference type="ChEBI" id="CHEBI:58210"/>
    </ligand>
</feature>